<name>A0A369MSJ5_EGGLN</name>
<reference evidence="1 2" key="1">
    <citation type="journal article" date="2018" name="Elife">
        <title>Discovery and characterization of a prevalent human gut bacterial enzyme sufficient for the inactivation of a family of plant toxins.</title>
        <authorList>
            <person name="Koppel N."/>
            <person name="Bisanz J.E."/>
            <person name="Pandelia M.E."/>
            <person name="Turnbaugh P.J."/>
            <person name="Balskus E.P."/>
        </authorList>
    </citation>
    <scope>NUCLEOTIDE SEQUENCE [LARGE SCALE GENOMIC DNA]</scope>
    <source>
        <strain evidence="1 2">MR1 #12</strain>
    </source>
</reference>
<protein>
    <submittedName>
        <fullName evidence="1">Uncharacterized protein</fullName>
    </submittedName>
</protein>
<organism evidence="1 2">
    <name type="scientific">Eggerthella lenta</name>
    <name type="common">Eubacterium lentum</name>
    <dbReference type="NCBI Taxonomy" id="84112"/>
    <lineage>
        <taxon>Bacteria</taxon>
        <taxon>Bacillati</taxon>
        <taxon>Actinomycetota</taxon>
        <taxon>Coriobacteriia</taxon>
        <taxon>Eggerthellales</taxon>
        <taxon>Eggerthellaceae</taxon>
        <taxon>Eggerthella</taxon>
    </lineage>
</organism>
<dbReference type="Proteomes" id="UP000253752">
    <property type="component" value="Unassembled WGS sequence"/>
</dbReference>
<proteinExistence type="predicted"/>
<dbReference type="RefSeq" id="WP_009304276.1">
    <property type="nucleotide sequence ID" value="NZ_CP089333.1"/>
</dbReference>
<evidence type="ECO:0000313" key="2">
    <source>
        <dbReference type="Proteomes" id="UP000253752"/>
    </source>
</evidence>
<accession>A0A369MSJ5</accession>
<dbReference type="EMBL" id="PPTX01000014">
    <property type="protein sequence ID" value="RDB78790.1"/>
    <property type="molecule type" value="Genomic_DNA"/>
</dbReference>
<comment type="caution">
    <text evidence="1">The sequence shown here is derived from an EMBL/GenBank/DDBJ whole genome shotgun (WGS) entry which is preliminary data.</text>
</comment>
<evidence type="ECO:0000313" key="1">
    <source>
        <dbReference type="EMBL" id="RDB78790.1"/>
    </source>
</evidence>
<sequence>MSEGKEGPCGTAQLLEDILRACFGTILVEPIKWRIVSTATPYRSMLRNAIKSGKAAFNERTVEALCALVNAGLRIGEDSSTYDPDLVAKGITKLLKKRGWGDFGELAQQSGDTRLTQERRKALAAMIKEVAVQLYGKTSISEGDEARIKEALQRIALAAPQRIREEEAAGINLLATEALPASMDLLMRQIHLPDGDEFLSAADEQGSWIALSEIYCSGVKVDSIIRAALDRGITSRYGAQSEAALTYYMAKFDLKRGNVKQSDKDLCQLRRTLEDNRSKIDGACADRMSALASIRQLTNNAEPSAGHAAQFESAVGALQDLNYAGDGYKAYETASAIGAEVTNALAKGAVEEGCDTASFNRLVKQHETIVREHPEQLGNQAVVAVSLRWFMELSRLERAPMESRSPLRLLKIAFNGLSEARKRKNSLFHVQCVAVIAICAMCAGNEELFRSLGYIFAKLKRAFEIKASQEGIRQLISIMNKMAPGSSRRLLADPDVQMELMKSRHSSIINWTMHLDEMYRHEMIPGKRAYKVRIEEEVLKLEVFRN</sequence>
<gene>
    <name evidence="1" type="ORF">C1872_09930</name>
</gene>
<dbReference type="AlphaFoldDB" id="A0A369MSJ5"/>